<reference evidence="2 3" key="1">
    <citation type="submission" date="2015-08" db="EMBL/GenBank/DDBJ databases">
        <title>Antibacterial properties of a collection of Vibrionaceae strains.</title>
        <authorList>
            <person name="Giubergia S."/>
        </authorList>
    </citation>
    <scope>NUCLEOTIDE SEQUENCE [LARGE SCALE GENOMIC DNA]</scope>
    <source>
        <strain evidence="2 3">S0821</strain>
    </source>
</reference>
<sequence length="463" mass="53726">MIYEEPEQKQKKHNKKTVHILVDYIKGNDERVAKNLINYSAGASKECAAITEFIYANNIIHIPHEARTAPGEILDLSEAIAEMQQSIALNPAVKQQFKHMIVSLDTNENLSNTQWQKTVSKLMGYLGYDNCRYISFKHNDTDEEHVHIVTSTIDMITRKKVSDSYSYYRAQEVMRELEIEFGLRQLVSSKDKGYDDRATINDARVKTKKAQVARLVTRAINRLNQRSTLAQFVSAVEKQHPELTVEVREKDGLVSGLVFNLSDNRFSASQLGSNRKFTLGKLIQNEILSADSLNFERFQEEMNKLALLSQRQKREAHTTYVKRQSDDNGWLLVLFTANKIYFNKLRAILQNDRFHLRSRRFIQSSNKMSCAIAMQINLVQLSDTFSDVLRQLFIELFFSIRENHNEIQHKLAMQTFINDFNIKVISLKELKDFESQKDAEIFSTEELFEYKVKDKDNAMDLIQ</sequence>
<evidence type="ECO:0000259" key="1">
    <source>
        <dbReference type="Pfam" id="PF03432"/>
    </source>
</evidence>
<dbReference type="AlphaFoldDB" id="A0A0Q2MGE3"/>
<accession>A0A0Q2MGE3</accession>
<dbReference type="Pfam" id="PF03432">
    <property type="entry name" value="Relaxase"/>
    <property type="match status" value="1"/>
</dbReference>
<feature type="domain" description="MobA/VirD2-like nuclease" evidence="1">
    <location>
        <begin position="74"/>
        <end position="183"/>
    </location>
</feature>
<protein>
    <submittedName>
        <fullName evidence="2">Type IV secretion system protein VirD2</fullName>
    </submittedName>
</protein>
<comment type="caution">
    <text evidence="2">The sequence shown here is derived from an EMBL/GenBank/DDBJ whole genome shotgun (WGS) entry which is preliminary data.</text>
</comment>
<dbReference type="InParanoid" id="A0A0Q2MGE3"/>
<evidence type="ECO:0000313" key="3">
    <source>
        <dbReference type="Proteomes" id="UP000051221"/>
    </source>
</evidence>
<keyword evidence="3" id="KW-1185">Reference proteome</keyword>
<name>A0A0Q2MGE3_VIBFU</name>
<dbReference type="Proteomes" id="UP000051221">
    <property type="component" value="Unassembled WGS sequence"/>
</dbReference>
<proteinExistence type="predicted"/>
<dbReference type="InterPro" id="IPR005094">
    <property type="entry name" value="Endonuclease_MobA/VirD2"/>
</dbReference>
<gene>
    <name evidence="2" type="ORF">AMR76_06795</name>
</gene>
<dbReference type="RefSeq" id="WP_055465700.1">
    <property type="nucleotide sequence ID" value="NZ_LKHS01000005.1"/>
</dbReference>
<evidence type="ECO:0000313" key="2">
    <source>
        <dbReference type="EMBL" id="KQH86786.1"/>
    </source>
</evidence>
<dbReference type="EMBL" id="LKHS01000005">
    <property type="protein sequence ID" value="KQH86786.1"/>
    <property type="molecule type" value="Genomic_DNA"/>
</dbReference>
<organism evidence="2 3">
    <name type="scientific">Vibrio furnissii</name>
    <dbReference type="NCBI Taxonomy" id="29494"/>
    <lineage>
        <taxon>Bacteria</taxon>
        <taxon>Pseudomonadati</taxon>
        <taxon>Pseudomonadota</taxon>
        <taxon>Gammaproteobacteria</taxon>
        <taxon>Vibrionales</taxon>
        <taxon>Vibrionaceae</taxon>
        <taxon>Vibrio</taxon>
    </lineage>
</organism>